<sequence length="139" mass="15714">MNRIILSVMIICLMTACNNKPSNDSQPVGTSPEHPPAELEQSVEEPSLAEPEAPVYIELGDYEGDQLEIVQLLNQRIQYLWGNNETDYLKLIQEGSPLNSFPSYKIMKISLLSEISIQEQNNVFQAKKDGVGWKIYDID</sequence>
<keyword evidence="3" id="KW-1185">Reference proteome</keyword>
<dbReference type="RefSeq" id="WP_169505809.1">
    <property type="nucleotide sequence ID" value="NZ_JABBPN010000014.1"/>
</dbReference>
<dbReference type="Proteomes" id="UP000565468">
    <property type="component" value="Unassembled WGS sequence"/>
</dbReference>
<reference evidence="2 3" key="1">
    <citation type="submission" date="2020-04" db="EMBL/GenBank/DDBJ databases">
        <title>Paenibacillus algicola sp. nov., a novel marine bacterium producing alginate lyase.</title>
        <authorList>
            <person name="Huang H."/>
        </authorList>
    </citation>
    <scope>NUCLEOTIDE SEQUENCE [LARGE SCALE GENOMIC DNA]</scope>
    <source>
        <strain evidence="2 3">L7-75</strain>
    </source>
</reference>
<name>A0A848M9T4_PAELE</name>
<feature type="region of interest" description="Disordered" evidence="1">
    <location>
        <begin position="22"/>
        <end position="49"/>
    </location>
</feature>
<evidence type="ECO:0000256" key="1">
    <source>
        <dbReference type="SAM" id="MobiDB-lite"/>
    </source>
</evidence>
<evidence type="ECO:0000313" key="2">
    <source>
        <dbReference type="EMBL" id="NMO97019.1"/>
    </source>
</evidence>
<protein>
    <recommendedName>
        <fullName evidence="4">Lipoprotein</fullName>
    </recommendedName>
</protein>
<organism evidence="2 3">
    <name type="scientific">Paenibacillus lemnae</name>
    <dbReference type="NCBI Taxonomy" id="1330551"/>
    <lineage>
        <taxon>Bacteria</taxon>
        <taxon>Bacillati</taxon>
        <taxon>Bacillota</taxon>
        <taxon>Bacilli</taxon>
        <taxon>Bacillales</taxon>
        <taxon>Paenibacillaceae</taxon>
        <taxon>Paenibacillus</taxon>
    </lineage>
</organism>
<dbReference type="AlphaFoldDB" id="A0A848M9T4"/>
<dbReference type="EMBL" id="JABBPN010000014">
    <property type="protein sequence ID" value="NMO97019.1"/>
    <property type="molecule type" value="Genomic_DNA"/>
</dbReference>
<accession>A0A848M9T4</accession>
<evidence type="ECO:0008006" key="4">
    <source>
        <dbReference type="Google" id="ProtNLM"/>
    </source>
</evidence>
<gene>
    <name evidence="2" type="ORF">HII30_14730</name>
</gene>
<proteinExistence type="predicted"/>
<evidence type="ECO:0000313" key="3">
    <source>
        <dbReference type="Proteomes" id="UP000565468"/>
    </source>
</evidence>
<dbReference type="PROSITE" id="PS51257">
    <property type="entry name" value="PROKAR_LIPOPROTEIN"/>
    <property type="match status" value="1"/>
</dbReference>
<comment type="caution">
    <text evidence="2">The sequence shown here is derived from an EMBL/GenBank/DDBJ whole genome shotgun (WGS) entry which is preliminary data.</text>
</comment>